<sequence length="69" mass="7862">MKRTPLKQRFAADAQHVKNPADFVNYTYLSAHTFFGRTGMFIVALSYFSARRCPCSYSYYKAAPRTAAV</sequence>
<dbReference type="AlphaFoldDB" id="A0A915I5D7"/>
<keyword evidence="1" id="KW-1185">Reference proteome</keyword>
<evidence type="ECO:0000313" key="1">
    <source>
        <dbReference type="Proteomes" id="UP000887565"/>
    </source>
</evidence>
<proteinExistence type="predicted"/>
<evidence type="ECO:0000313" key="2">
    <source>
        <dbReference type="WBParaSite" id="nRc.2.0.1.t09060-RA"/>
    </source>
</evidence>
<dbReference type="WBParaSite" id="nRc.2.0.1.t09060-RA">
    <property type="protein sequence ID" value="nRc.2.0.1.t09060-RA"/>
    <property type="gene ID" value="nRc.2.0.1.g09060"/>
</dbReference>
<organism evidence="1 2">
    <name type="scientific">Romanomermis culicivorax</name>
    <name type="common">Nematode worm</name>
    <dbReference type="NCBI Taxonomy" id="13658"/>
    <lineage>
        <taxon>Eukaryota</taxon>
        <taxon>Metazoa</taxon>
        <taxon>Ecdysozoa</taxon>
        <taxon>Nematoda</taxon>
        <taxon>Enoplea</taxon>
        <taxon>Dorylaimia</taxon>
        <taxon>Mermithida</taxon>
        <taxon>Mermithoidea</taxon>
        <taxon>Mermithidae</taxon>
        <taxon>Romanomermis</taxon>
    </lineage>
</organism>
<reference evidence="2" key="1">
    <citation type="submission" date="2022-11" db="UniProtKB">
        <authorList>
            <consortium name="WormBaseParasite"/>
        </authorList>
    </citation>
    <scope>IDENTIFICATION</scope>
</reference>
<name>A0A915I5D7_ROMCU</name>
<accession>A0A915I5D7</accession>
<protein>
    <submittedName>
        <fullName evidence="2">Uncharacterized protein</fullName>
    </submittedName>
</protein>
<dbReference type="Proteomes" id="UP000887565">
    <property type="component" value="Unplaced"/>
</dbReference>